<feature type="transmembrane region" description="Helical" evidence="1">
    <location>
        <begin position="77"/>
        <end position="99"/>
    </location>
</feature>
<protein>
    <recommendedName>
        <fullName evidence="4">DUF3796 domain-containing protein</fullName>
    </recommendedName>
</protein>
<dbReference type="Pfam" id="PF09946">
    <property type="entry name" value="DUF2178"/>
    <property type="match status" value="1"/>
</dbReference>
<keyword evidence="1" id="KW-1133">Transmembrane helix</keyword>
<sequence>MYEGFDIWTFLVGLPLALVIISIVMVVNWKKGKKERWFDERYKRIHQHARSISWGVTTAAILISWIIVIIIEGPHLAFFIITGIWVAHMVSYAIGAAIASSKN</sequence>
<dbReference type="InterPro" id="IPR019235">
    <property type="entry name" value="DUF2178_TM"/>
</dbReference>
<proteinExistence type="predicted"/>
<dbReference type="EMBL" id="UXAV01000036">
    <property type="protein sequence ID" value="VDC25870.1"/>
    <property type="molecule type" value="Genomic_DNA"/>
</dbReference>
<keyword evidence="1" id="KW-0812">Transmembrane</keyword>
<evidence type="ECO:0000256" key="1">
    <source>
        <dbReference type="SAM" id="Phobius"/>
    </source>
</evidence>
<dbReference type="OrthoDB" id="2647991at2"/>
<reference evidence="2 3" key="1">
    <citation type="submission" date="2018-11" db="EMBL/GenBank/DDBJ databases">
        <authorList>
            <person name="Criscuolo A."/>
        </authorList>
    </citation>
    <scope>NUCLEOTIDE SEQUENCE [LARGE SCALE GENOMIC DNA]</scope>
    <source>
        <strain evidence="2">ATB-66</strain>
    </source>
</reference>
<dbReference type="Proteomes" id="UP000270468">
    <property type="component" value="Unassembled WGS sequence"/>
</dbReference>
<gene>
    <name evidence="2" type="ORF">FILTAD_01336</name>
</gene>
<keyword evidence="1" id="KW-0472">Membrane</keyword>
<accession>A0A3P5X3R0</accession>
<feature type="transmembrane region" description="Helical" evidence="1">
    <location>
        <begin position="51"/>
        <end position="71"/>
    </location>
</feature>
<name>A0A3P5X3R0_9BACL</name>
<evidence type="ECO:0000313" key="2">
    <source>
        <dbReference type="EMBL" id="VDC25870.1"/>
    </source>
</evidence>
<dbReference type="RefSeq" id="WP_124069723.1">
    <property type="nucleotide sequence ID" value="NZ_CBCRXF010000006.1"/>
</dbReference>
<keyword evidence="3" id="KW-1185">Reference proteome</keyword>
<feature type="transmembrane region" description="Helical" evidence="1">
    <location>
        <begin position="6"/>
        <end position="30"/>
    </location>
</feature>
<dbReference type="AlphaFoldDB" id="A0A3P5X3R0"/>
<organism evidence="2 3">
    <name type="scientific">Filibacter tadaridae</name>
    <dbReference type="NCBI Taxonomy" id="2483811"/>
    <lineage>
        <taxon>Bacteria</taxon>
        <taxon>Bacillati</taxon>
        <taxon>Bacillota</taxon>
        <taxon>Bacilli</taxon>
        <taxon>Bacillales</taxon>
        <taxon>Caryophanaceae</taxon>
        <taxon>Filibacter</taxon>
    </lineage>
</organism>
<evidence type="ECO:0000313" key="3">
    <source>
        <dbReference type="Proteomes" id="UP000270468"/>
    </source>
</evidence>
<evidence type="ECO:0008006" key="4">
    <source>
        <dbReference type="Google" id="ProtNLM"/>
    </source>
</evidence>